<keyword evidence="9" id="KW-0998">Cell outer membrane</keyword>
<evidence type="ECO:0000313" key="12">
    <source>
        <dbReference type="Proteomes" id="UP001595530"/>
    </source>
</evidence>
<gene>
    <name evidence="11" type="ORF">ACFOFO_19030</name>
</gene>
<evidence type="ECO:0000256" key="7">
    <source>
        <dbReference type="ARBA" id="ARBA00023114"/>
    </source>
</evidence>
<accession>A0ABV7F505</accession>
<comment type="similarity">
    <text evidence="2">Belongs to the porin LamB (TC 1.B.3) family.</text>
</comment>
<keyword evidence="3" id="KW-0813">Transport</keyword>
<dbReference type="EMBL" id="JBHRTP010000066">
    <property type="protein sequence ID" value="MFC3110030.1"/>
    <property type="molecule type" value="Genomic_DNA"/>
</dbReference>
<keyword evidence="4" id="KW-1134">Transmembrane beta strand</keyword>
<keyword evidence="5" id="KW-0812">Transmembrane</keyword>
<evidence type="ECO:0000256" key="10">
    <source>
        <dbReference type="SAM" id="SignalP"/>
    </source>
</evidence>
<evidence type="ECO:0000256" key="6">
    <source>
        <dbReference type="ARBA" id="ARBA00023065"/>
    </source>
</evidence>
<evidence type="ECO:0000256" key="3">
    <source>
        <dbReference type="ARBA" id="ARBA00022448"/>
    </source>
</evidence>
<dbReference type="InterPro" id="IPR036998">
    <property type="entry name" value="Porin_LamB_sf"/>
</dbReference>
<evidence type="ECO:0000313" key="11">
    <source>
        <dbReference type="EMBL" id="MFC3110030.1"/>
    </source>
</evidence>
<proteinExistence type="inferred from homology"/>
<evidence type="ECO:0000256" key="1">
    <source>
        <dbReference type="ARBA" id="ARBA00004571"/>
    </source>
</evidence>
<name>A0ABV7F505_9BURK</name>
<protein>
    <submittedName>
        <fullName evidence="11">Maltoporin</fullName>
    </submittedName>
</protein>
<organism evidence="11 12">
    <name type="scientific">Undibacterium arcticum</name>
    <dbReference type="NCBI Taxonomy" id="1762892"/>
    <lineage>
        <taxon>Bacteria</taxon>
        <taxon>Pseudomonadati</taxon>
        <taxon>Pseudomonadota</taxon>
        <taxon>Betaproteobacteria</taxon>
        <taxon>Burkholderiales</taxon>
        <taxon>Oxalobacteraceae</taxon>
        <taxon>Undibacterium</taxon>
    </lineage>
</organism>
<reference evidence="12" key="1">
    <citation type="journal article" date="2019" name="Int. J. Syst. Evol. Microbiol.">
        <title>The Global Catalogue of Microorganisms (GCM) 10K type strain sequencing project: providing services to taxonomists for standard genome sequencing and annotation.</title>
        <authorList>
            <consortium name="The Broad Institute Genomics Platform"/>
            <consortium name="The Broad Institute Genome Sequencing Center for Infectious Disease"/>
            <person name="Wu L."/>
            <person name="Ma J."/>
        </authorList>
    </citation>
    <scope>NUCLEOTIDE SEQUENCE [LARGE SCALE GENOMIC DNA]</scope>
    <source>
        <strain evidence="12">KCTC 42986</strain>
    </source>
</reference>
<dbReference type="CDD" id="cd01346">
    <property type="entry name" value="Maltoporin-like"/>
    <property type="match status" value="1"/>
</dbReference>
<evidence type="ECO:0000256" key="5">
    <source>
        <dbReference type="ARBA" id="ARBA00022692"/>
    </source>
</evidence>
<evidence type="ECO:0000256" key="4">
    <source>
        <dbReference type="ARBA" id="ARBA00022452"/>
    </source>
</evidence>
<dbReference type="SUPFAM" id="SSF56935">
    <property type="entry name" value="Porins"/>
    <property type="match status" value="1"/>
</dbReference>
<dbReference type="PANTHER" id="PTHR38762:SF1">
    <property type="entry name" value="CRYPTIC OUTER MEMBRANE PORIN BGLH-RELATED"/>
    <property type="match status" value="1"/>
</dbReference>
<comment type="caution">
    <text evidence="11">The sequence shown here is derived from an EMBL/GenBank/DDBJ whole genome shotgun (WGS) entry which is preliminary data.</text>
</comment>
<keyword evidence="7" id="KW-0626">Porin</keyword>
<dbReference type="Proteomes" id="UP001595530">
    <property type="component" value="Unassembled WGS sequence"/>
</dbReference>
<dbReference type="Pfam" id="PF02264">
    <property type="entry name" value="LamB"/>
    <property type="match status" value="1"/>
</dbReference>
<evidence type="ECO:0000256" key="9">
    <source>
        <dbReference type="ARBA" id="ARBA00023237"/>
    </source>
</evidence>
<dbReference type="RefSeq" id="WP_390332425.1">
    <property type="nucleotide sequence ID" value="NZ_JBHRTP010000066.1"/>
</dbReference>
<keyword evidence="6" id="KW-0406">Ion transport</keyword>
<keyword evidence="10" id="KW-0732">Signal</keyword>
<dbReference type="InterPro" id="IPR050286">
    <property type="entry name" value="G_neg_Bact_CarbUptk_Porin"/>
</dbReference>
<comment type="subcellular location">
    <subcellularLocation>
        <location evidence="1">Cell outer membrane</location>
        <topology evidence="1">Multi-pass membrane protein</topology>
    </subcellularLocation>
</comment>
<feature type="chain" id="PRO_5046241025" evidence="10">
    <location>
        <begin position="24"/>
        <end position="400"/>
    </location>
</feature>
<sequence>MNSTKKYALAVAILSSSMGQAYASDAEGEYHGYFRAGVGSNSSKGSQACFGLEGVGKYRLGNECDTYGEFLYKKEVAKSANGASFVGNVMADFSSPSSDIGDNKLGLAQMFVEAKNIDFLKGGTAWIGKRFYNRPDIHILDFKWLQGDGVGGGISDLPLGPGKFSYGLFRNDIDKSNAATRHNFTYEGLAVNPNGSLKFDLTLIKKDAAVVGAHNGWSLSVVHIQDKVLGGDNKLGVQYGVGPGIKIGGTGDIMQGSEVKRTRVFDNITWQVTPEWSGSAVALVQRDKSSAGTQTWTSFGVRPVYALTDNIKLQLELGHDRIKPAAGGDVQQLTKLTFAPTLAAGKAFWSRPELRAFVTYAKWNRAAQLAASAGTTLSSTGVFGGSTNGTSIGLQVETWF</sequence>
<feature type="signal peptide" evidence="10">
    <location>
        <begin position="1"/>
        <end position="23"/>
    </location>
</feature>
<dbReference type="PANTHER" id="PTHR38762">
    <property type="entry name" value="CRYPTIC OUTER MEMBRANE PORIN BGLH-RELATED"/>
    <property type="match status" value="1"/>
</dbReference>
<dbReference type="InterPro" id="IPR003192">
    <property type="entry name" value="Porin_LamB"/>
</dbReference>
<evidence type="ECO:0000256" key="2">
    <source>
        <dbReference type="ARBA" id="ARBA00007055"/>
    </source>
</evidence>
<keyword evidence="12" id="KW-1185">Reference proteome</keyword>
<keyword evidence="8" id="KW-0472">Membrane</keyword>
<evidence type="ECO:0000256" key="8">
    <source>
        <dbReference type="ARBA" id="ARBA00023136"/>
    </source>
</evidence>
<dbReference type="Gene3D" id="2.40.170.10">
    <property type="entry name" value="Porin, LamB type"/>
    <property type="match status" value="1"/>
</dbReference>